<sequence>MQSGRRKETERGSAGERQGHGRRRLCFLSTPFSPRIFDYIEMICYHKKTPAAEVCVNICHPQKSLFPRAANQRQAHVKSKEYLVLIVSVRVKTVNISIFLSESDNNFKFTGKNKKTKLRNEKSKRRLSGVGFSDIIMWRMEIYTCLTEQEAVWRKKNRKRNRLK</sequence>
<dbReference type="EMBL" id="MEHD01000025">
    <property type="protein sequence ID" value="ODR54434.1"/>
    <property type="molecule type" value="Genomic_DNA"/>
</dbReference>
<organism evidence="2 3">
    <name type="scientific">Eisenbergiella tayi</name>
    <dbReference type="NCBI Taxonomy" id="1432052"/>
    <lineage>
        <taxon>Bacteria</taxon>
        <taxon>Bacillati</taxon>
        <taxon>Bacillota</taxon>
        <taxon>Clostridia</taxon>
        <taxon>Lachnospirales</taxon>
        <taxon>Lachnospiraceae</taxon>
        <taxon>Eisenbergiella</taxon>
    </lineage>
</organism>
<dbReference type="Proteomes" id="UP000094869">
    <property type="component" value="Unassembled WGS sequence"/>
</dbReference>
<feature type="region of interest" description="Disordered" evidence="1">
    <location>
        <begin position="1"/>
        <end position="20"/>
    </location>
</feature>
<evidence type="ECO:0000313" key="3">
    <source>
        <dbReference type="Proteomes" id="UP000094869"/>
    </source>
</evidence>
<proteinExistence type="predicted"/>
<evidence type="ECO:0000256" key="1">
    <source>
        <dbReference type="SAM" id="MobiDB-lite"/>
    </source>
</evidence>
<protein>
    <submittedName>
        <fullName evidence="2">Uncharacterized protein</fullName>
    </submittedName>
</protein>
<reference evidence="2 3" key="1">
    <citation type="submission" date="2016-08" db="EMBL/GenBank/DDBJ databases">
        <title>Characterization of Isolates of Eisenbergiella tayi Derived from Blood Cultures, Using Whole Genome Sequencing.</title>
        <authorList>
            <person name="Bernier A.-M."/>
            <person name="Burdz T."/>
            <person name="Wiebe D."/>
            <person name="Bernard K."/>
        </authorList>
    </citation>
    <scope>NUCLEOTIDE SEQUENCE [LARGE SCALE GENOMIC DNA]</scope>
    <source>
        <strain evidence="2 3">NML120146</strain>
    </source>
</reference>
<gene>
    <name evidence="2" type="ORF">BEI63_15810</name>
</gene>
<feature type="compositionally biased region" description="Basic and acidic residues" evidence="1">
    <location>
        <begin position="1"/>
        <end position="19"/>
    </location>
</feature>
<keyword evidence="3" id="KW-1185">Reference proteome</keyword>
<comment type="caution">
    <text evidence="2">The sequence shown here is derived from an EMBL/GenBank/DDBJ whole genome shotgun (WGS) entry which is preliminary data.</text>
</comment>
<name>A0ABX3AE14_9FIRM</name>
<accession>A0ABX3AE14</accession>
<evidence type="ECO:0000313" key="2">
    <source>
        <dbReference type="EMBL" id="ODR54434.1"/>
    </source>
</evidence>